<reference evidence="2 3" key="1">
    <citation type="submission" date="2020-08" db="EMBL/GenBank/DDBJ databases">
        <title>A novel species.</title>
        <authorList>
            <person name="Gao J."/>
        </authorList>
    </citation>
    <scope>NUCLEOTIDE SEQUENCE [LARGE SCALE GENOMIC DNA]</scope>
    <source>
        <strain evidence="2 3">CRXT-G-22</strain>
    </source>
</reference>
<feature type="domain" description="HTH cro/C1-type" evidence="1">
    <location>
        <begin position="18"/>
        <end position="72"/>
    </location>
</feature>
<dbReference type="SUPFAM" id="SSF47413">
    <property type="entry name" value="lambda repressor-like DNA-binding domains"/>
    <property type="match status" value="1"/>
</dbReference>
<dbReference type="InterPro" id="IPR010982">
    <property type="entry name" value="Lambda_DNA-bd_dom_sf"/>
</dbReference>
<dbReference type="Pfam" id="PF13560">
    <property type="entry name" value="HTH_31"/>
    <property type="match status" value="1"/>
</dbReference>
<dbReference type="RefSeq" id="WP_187747238.1">
    <property type="nucleotide sequence ID" value="NZ_CP060828.1"/>
</dbReference>
<dbReference type="CDD" id="cd00093">
    <property type="entry name" value="HTH_XRE"/>
    <property type="match status" value="1"/>
</dbReference>
<name>A0A7H0IBQ5_9ACTN</name>
<organism evidence="2 3">
    <name type="scientific">Streptomyces roseirectus</name>
    <dbReference type="NCBI Taxonomy" id="2768066"/>
    <lineage>
        <taxon>Bacteria</taxon>
        <taxon>Bacillati</taxon>
        <taxon>Actinomycetota</taxon>
        <taxon>Actinomycetes</taxon>
        <taxon>Kitasatosporales</taxon>
        <taxon>Streptomycetaceae</taxon>
        <taxon>Streptomyces</taxon>
    </lineage>
</organism>
<dbReference type="Pfam" id="PF19054">
    <property type="entry name" value="DUF5753"/>
    <property type="match status" value="1"/>
</dbReference>
<dbReference type="EMBL" id="CP060828">
    <property type="protein sequence ID" value="QNP70221.1"/>
    <property type="molecule type" value="Genomic_DNA"/>
</dbReference>
<evidence type="ECO:0000313" key="3">
    <source>
        <dbReference type="Proteomes" id="UP000516052"/>
    </source>
</evidence>
<dbReference type="InterPro" id="IPR001387">
    <property type="entry name" value="Cro/C1-type_HTH"/>
</dbReference>
<dbReference type="InterPro" id="IPR043917">
    <property type="entry name" value="DUF5753"/>
</dbReference>
<evidence type="ECO:0000313" key="2">
    <source>
        <dbReference type="EMBL" id="QNP70221.1"/>
    </source>
</evidence>
<dbReference type="GO" id="GO:0003677">
    <property type="term" value="F:DNA binding"/>
    <property type="evidence" value="ECO:0007669"/>
    <property type="project" value="InterPro"/>
</dbReference>
<protein>
    <submittedName>
        <fullName evidence="2">Helix-turn-helix domain-containing protein</fullName>
    </submittedName>
</protein>
<dbReference type="Gene3D" id="1.10.260.40">
    <property type="entry name" value="lambda repressor-like DNA-binding domains"/>
    <property type="match status" value="1"/>
</dbReference>
<proteinExistence type="predicted"/>
<gene>
    <name evidence="2" type="ORF">IAG44_12685</name>
</gene>
<sequence length="290" mass="32988">MASRQGPTLRQRKLGADLKRLREAAGIGQKEAAAELDAQQSKMSKIETGRLRLRRLELQALLDLYGVKDERVRTDLITLLRESGQRQYFPEYNLGVNLREIVELEAECTRIEAFSAMHLTGLLQIPEYAHAMIYGFDPWRTPENVQHYVDLRMARQKIFKQEKPPQVVCVLDEGAIRRPVGGPAVMRKQLGHLLELTNESYLTIQVVPFEQAVYAGLHGAFRTIINDDATTLDVVEVSTRAKALYMQDAADVEVYRKLFDDIRASALSSRQTADLIRRVMKDFEGADESR</sequence>
<dbReference type="SMART" id="SM00530">
    <property type="entry name" value="HTH_XRE"/>
    <property type="match status" value="1"/>
</dbReference>
<dbReference type="PROSITE" id="PS50943">
    <property type="entry name" value="HTH_CROC1"/>
    <property type="match status" value="1"/>
</dbReference>
<evidence type="ECO:0000259" key="1">
    <source>
        <dbReference type="PROSITE" id="PS50943"/>
    </source>
</evidence>
<dbReference type="Proteomes" id="UP000516052">
    <property type="component" value="Chromosome"/>
</dbReference>
<dbReference type="KEGG" id="sroi:IAG44_12685"/>
<dbReference type="AlphaFoldDB" id="A0A7H0IBQ5"/>
<keyword evidence="3" id="KW-1185">Reference proteome</keyword>
<accession>A0A7H0IBQ5</accession>